<feature type="signal peptide" evidence="2">
    <location>
        <begin position="1"/>
        <end position="21"/>
    </location>
</feature>
<feature type="transmembrane region" description="Helical" evidence="1">
    <location>
        <begin position="149"/>
        <end position="171"/>
    </location>
</feature>
<gene>
    <name evidence="4" type="ORF">BaRGS_00030305</name>
</gene>
<evidence type="ECO:0000256" key="2">
    <source>
        <dbReference type="SAM" id="SignalP"/>
    </source>
</evidence>
<feature type="non-terminal residue" evidence="4">
    <location>
        <position position="332"/>
    </location>
</feature>
<evidence type="ECO:0000313" key="4">
    <source>
        <dbReference type="EMBL" id="KAK7478459.1"/>
    </source>
</evidence>
<feature type="domain" description="Nose resistant-to-fluoxetine protein N-terminal" evidence="3">
    <location>
        <begin position="31"/>
        <end position="173"/>
    </location>
</feature>
<keyword evidence="1" id="KW-1133">Transmembrane helix</keyword>
<dbReference type="InterPro" id="IPR006621">
    <property type="entry name" value="Nose-resist-to-fluoxetine_N"/>
</dbReference>
<dbReference type="Proteomes" id="UP001519460">
    <property type="component" value="Unassembled WGS sequence"/>
</dbReference>
<keyword evidence="1" id="KW-0812">Transmembrane</keyword>
<dbReference type="InterPro" id="IPR052728">
    <property type="entry name" value="O2_lipid_transport_reg"/>
</dbReference>
<accession>A0ABD0JTT7</accession>
<dbReference type="SMART" id="SM00703">
    <property type="entry name" value="NRF"/>
    <property type="match status" value="1"/>
</dbReference>
<keyword evidence="5" id="KW-1185">Reference proteome</keyword>
<organism evidence="4 5">
    <name type="scientific">Batillaria attramentaria</name>
    <dbReference type="NCBI Taxonomy" id="370345"/>
    <lineage>
        <taxon>Eukaryota</taxon>
        <taxon>Metazoa</taxon>
        <taxon>Spiralia</taxon>
        <taxon>Lophotrochozoa</taxon>
        <taxon>Mollusca</taxon>
        <taxon>Gastropoda</taxon>
        <taxon>Caenogastropoda</taxon>
        <taxon>Sorbeoconcha</taxon>
        <taxon>Cerithioidea</taxon>
        <taxon>Batillariidae</taxon>
        <taxon>Batillaria</taxon>
    </lineage>
</organism>
<dbReference type="EMBL" id="JACVVK020000325">
    <property type="protein sequence ID" value="KAK7478459.1"/>
    <property type="molecule type" value="Genomic_DNA"/>
</dbReference>
<dbReference type="PANTHER" id="PTHR11161:SF0">
    <property type="entry name" value="O-ACYLTRANSFERASE LIKE PROTEIN"/>
    <property type="match status" value="1"/>
</dbReference>
<dbReference type="PANTHER" id="PTHR11161">
    <property type="entry name" value="O-ACYLTRANSFERASE"/>
    <property type="match status" value="1"/>
</dbReference>
<evidence type="ECO:0000256" key="1">
    <source>
        <dbReference type="SAM" id="Phobius"/>
    </source>
</evidence>
<reference evidence="4 5" key="1">
    <citation type="journal article" date="2023" name="Sci. Data">
        <title>Genome assembly of the Korean intertidal mud-creeper Batillaria attramentaria.</title>
        <authorList>
            <person name="Patra A.K."/>
            <person name="Ho P.T."/>
            <person name="Jun S."/>
            <person name="Lee S.J."/>
            <person name="Kim Y."/>
            <person name="Won Y.J."/>
        </authorList>
    </citation>
    <scope>NUCLEOTIDE SEQUENCE [LARGE SCALE GENOMIC DNA]</scope>
    <source>
        <strain evidence="4">Wonlab-2016</strain>
    </source>
</reference>
<name>A0ABD0JTT7_9CAEN</name>
<proteinExistence type="predicted"/>
<sequence>MLLPIVTMVIVLVAVPTRVSGSPSNGRPAISATCASQTDQLRAATTKKEEWAMKILDAYGKPGPGILQQRLHWLGSYDECRAVRSPSVSTPSGNHTSPWGGQYCLASLSLYPVNGVPGLSEAAVILALIGVEDVQCRPREIKLSTGAQIVLALLALLAIVVGGATVYDVYVVGRTNFIRFKDTGRGQGQGQVSREELTCLHGIRVLSILWIMLGHTHFYATQVPTANVAFLWRKYRHDAWYQLVFNSGLGADTFFVIRTGESPWFIELSPILPSSVMATDPRVYAVASHSSNSVPTLWRRPPMARGRCGRVVPHNMVDEHAVHQQLCPHGQT</sequence>
<keyword evidence="1" id="KW-0472">Membrane</keyword>
<dbReference type="Pfam" id="PF20146">
    <property type="entry name" value="NRF"/>
    <property type="match status" value="1"/>
</dbReference>
<feature type="chain" id="PRO_5044843124" description="Nose resistant-to-fluoxetine protein N-terminal domain-containing protein" evidence="2">
    <location>
        <begin position="22"/>
        <end position="332"/>
    </location>
</feature>
<comment type="caution">
    <text evidence="4">The sequence shown here is derived from an EMBL/GenBank/DDBJ whole genome shotgun (WGS) entry which is preliminary data.</text>
</comment>
<keyword evidence="2" id="KW-0732">Signal</keyword>
<protein>
    <recommendedName>
        <fullName evidence="3">Nose resistant-to-fluoxetine protein N-terminal domain-containing protein</fullName>
    </recommendedName>
</protein>
<dbReference type="AlphaFoldDB" id="A0ABD0JTT7"/>
<evidence type="ECO:0000313" key="5">
    <source>
        <dbReference type="Proteomes" id="UP001519460"/>
    </source>
</evidence>
<evidence type="ECO:0000259" key="3">
    <source>
        <dbReference type="SMART" id="SM00703"/>
    </source>
</evidence>